<name>A0AAD1UCG1_EUPCR</name>
<sequence>MESIKAKFEAKSKSKKTQIKLMLSALKRRAYRKSKFVKVNRRNKLNICDFKSLAFSIKRKKVARNRRNRGCFSQNQTSRRTRIINNKEISKFRMGPKSPIPTTTRRMQLKPFNSDMGHQNERYVTIIKKAQKAFRNSSRGLESPKILQKFLSTQESFNSQGKLLDFLYFAFIF</sequence>
<accession>A0AAD1UCG1</accession>
<comment type="caution">
    <text evidence="1">The sequence shown here is derived from an EMBL/GenBank/DDBJ whole genome shotgun (WGS) entry which is preliminary data.</text>
</comment>
<dbReference type="EMBL" id="CAMPGE010005860">
    <property type="protein sequence ID" value="CAI2364702.1"/>
    <property type="molecule type" value="Genomic_DNA"/>
</dbReference>
<evidence type="ECO:0000313" key="1">
    <source>
        <dbReference type="EMBL" id="CAI2364702.1"/>
    </source>
</evidence>
<organism evidence="1 2">
    <name type="scientific">Euplotes crassus</name>
    <dbReference type="NCBI Taxonomy" id="5936"/>
    <lineage>
        <taxon>Eukaryota</taxon>
        <taxon>Sar</taxon>
        <taxon>Alveolata</taxon>
        <taxon>Ciliophora</taxon>
        <taxon>Intramacronucleata</taxon>
        <taxon>Spirotrichea</taxon>
        <taxon>Hypotrichia</taxon>
        <taxon>Euplotida</taxon>
        <taxon>Euplotidae</taxon>
        <taxon>Moneuplotes</taxon>
    </lineage>
</organism>
<protein>
    <submittedName>
        <fullName evidence="1">Uncharacterized protein</fullName>
    </submittedName>
</protein>
<dbReference type="Proteomes" id="UP001295684">
    <property type="component" value="Unassembled WGS sequence"/>
</dbReference>
<reference evidence="1" key="1">
    <citation type="submission" date="2023-07" db="EMBL/GenBank/DDBJ databases">
        <authorList>
            <consortium name="AG Swart"/>
            <person name="Singh M."/>
            <person name="Singh A."/>
            <person name="Seah K."/>
            <person name="Emmerich C."/>
        </authorList>
    </citation>
    <scope>NUCLEOTIDE SEQUENCE</scope>
    <source>
        <strain evidence="1">DP1</strain>
    </source>
</reference>
<proteinExistence type="predicted"/>
<evidence type="ECO:0000313" key="2">
    <source>
        <dbReference type="Proteomes" id="UP001295684"/>
    </source>
</evidence>
<gene>
    <name evidence="1" type="ORF">ECRASSUSDP1_LOCUS6048</name>
</gene>
<dbReference type="AlphaFoldDB" id="A0AAD1UCG1"/>
<keyword evidence="2" id="KW-1185">Reference proteome</keyword>